<reference evidence="1 2" key="1">
    <citation type="submission" date="2019-02" db="EMBL/GenBank/DDBJ databases">
        <title>Draft Genome Sequences of Six Type Strains of the Genus Massilia.</title>
        <authorList>
            <person name="Miess H."/>
            <person name="Frediansyhah A."/>
            <person name="Gross H."/>
        </authorList>
    </citation>
    <scope>NUCLEOTIDE SEQUENCE [LARGE SCALE GENOMIC DNA]</scope>
    <source>
        <strain evidence="1 2">DSM 17473</strain>
    </source>
</reference>
<proteinExistence type="predicted"/>
<dbReference type="OrthoDB" id="8761181at2"/>
<name>A0A4P6KRM4_9BURK</name>
<keyword evidence="2" id="KW-1185">Reference proteome</keyword>
<dbReference type="RefSeq" id="WP_130184878.1">
    <property type="nucleotide sequence ID" value="NZ_CP035913.1"/>
</dbReference>
<gene>
    <name evidence="1" type="ORF">EWM63_00955</name>
</gene>
<dbReference type="KEGG" id="plue:EWM63_00955"/>
<evidence type="ECO:0000313" key="2">
    <source>
        <dbReference type="Proteomes" id="UP000290637"/>
    </source>
</evidence>
<dbReference type="EMBL" id="CP035913">
    <property type="protein sequence ID" value="QBE61741.1"/>
    <property type="molecule type" value="Genomic_DNA"/>
</dbReference>
<organism evidence="1 2">
    <name type="scientific">Pseudoduganella lutea</name>
    <dbReference type="NCBI Taxonomy" id="321985"/>
    <lineage>
        <taxon>Bacteria</taxon>
        <taxon>Pseudomonadati</taxon>
        <taxon>Pseudomonadota</taxon>
        <taxon>Betaproteobacteria</taxon>
        <taxon>Burkholderiales</taxon>
        <taxon>Oxalobacteraceae</taxon>
        <taxon>Telluria group</taxon>
        <taxon>Pseudoduganella</taxon>
    </lineage>
</organism>
<dbReference type="Proteomes" id="UP000290637">
    <property type="component" value="Chromosome"/>
</dbReference>
<dbReference type="AlphaFoldDB" id="A0A4P6KRM4"/>
<evidence type="ECO:0000313" key="1">
    <source>
        <dbReference type="EMBL" id="QBE61741.1"/>
    </source>
</evidence>
<accession>A0A4P6KRM4</accession>
<protein>
    <submittedName>
        <fullName evidence="1">Uncharacterized protein</fullName>
    </submittedName>
</protein>
<sequence>MTIDKITKFLGLPAQNIEFDKYLATHGISHRPVFRETPVDRISLESSGLSLVFDTAGLYEEMYGPLSEKGSMIFSELQIYGAVNDSGFEQYPGPLPYGLSFKSTSAEAINIFGSPTVSHTYGEQRSLVWYDYDGNTIGITFLQEDQGISWLGLSKAAKKPPEQDDWD</sequence>